<evidence type="ECO:0000256" key="1">
    <source>
        <dbReference type="SAM" id="SignalP"/>
    </source>
</evidence>
<evidence type="ECO:0008006" key="4">
    <source>
        <dbReference type="Google" id="ProtNLM"/>
    </source>
</evidence>
<protein>
    <recommendedName>
        <fullName evidence="4">Secreted protein</fullName>
    </recommendedName>
</protein>
<feature type="signal peptide" evidence="1">
    <location>
        <begin position="1"/>
        <end position="20"/>
    </location>
</feature>
<reference evidence="2" key="1">
    <citation type="submission" date="2014-09" db="EMBL/GenBank/DDBJ databases">
        <title>Genome sequence of the luminous mushroom Mycena chlorophos for searching fungal bioluminescence genes.</title>
        <authorList>
            <person name="Tanaka Y."/>
            <person name="Kasuga D."/>
            <person name="Oba Y."/>
            <person name="Hase S."/>
            <person name="Sato K."/>
            <person name="Oba Y."/>
            <person name="Sakakibara Y."/>
        </authorList>
    </citation>
    <scope>NUCLEOTIDE SEQUENCE</scope>
</reference>
<organism evidence="2 3">
    <name type="scientific">Mycena chlorophos</name>
    <name type="common">Agaric fungus</name>
    <name type="synonym">Agaricus chlorophos</name>
    <dbReference type="NCBI Taxonomy" id="658473"/>
    <lineage>
        <taxon>Eukaryota</taxon>
        <taxon>Fungi</taxon>
        <taxon>Dikarya</taxon>
        <taxon>Basidiomycota</taxon>
        <taxon>Agaricomycotina</taxon>
        <taxon>Agaricomycetes</taxon>
        <taxon>Agaricomycetidae</taxon>
        <taxon>Agaricales</taxon>
        <taxon>Marasmiineae</taxon>
        <taxon>Mycenaceae</taxon>
        <taxon>Mycena</taxon>
    </lineage>
</organism>
<dbReference type="EMBL" id="DF849479">
    <property type="protein sequence ID" value="GAT57522.1"/>
    <property type="molecule type" value="Genomic_DNA"/>
</dbReference>
<accession>A0ABQ0M2P2</accession>
<keyword evidence="1" id="KW-0732">Signal</keyword>
<proteinExistence type="predicted"/>
<dbReference type="Proteomes" id="UP000815677">
    <property type="component" value="Unassembled WGS sequence"/>
</dbReference>
<sequence length="103" mass="11781">MPTAPPYFLIVFLLALFIQARPCFYCASLRFFLYNLLTPPRHRLTCRPLLQLLLLAAISPHQPTFQAMESGRHYLLRCAQPVNPGRVPDAAPTRRSHTRPLLV</sequence>
<name>A0ABQ0M2P2_MYCCL</name>
<keyword evidence="3" id="KW-1185">Reference proteome</keyword>
<evidence type="ECO:0000313" key="3">
    <source>
        <dbReference type="Proteomes" id="UP000815677"/>
    </source>
</evidence>
<feature type="chain" id="PRO_5045244437" description="Secreted protein" evidence="1">
    <location>
        <begin position="21"/>
        <end position="103"/>
    </location>
</feature>
<gene>
    <name evidence="2" type="ORF">MCHLO_14046</name>
</gene>
<evidence type="ECO:0000313" key="2">
    <source>
        <dbReference type="EMBL" id="GAT57522.1"/>
    </source>
</evidence>